<protein>
    <submittedName>
        <fullName evidence="1">Uncharacterized protein</fullName>
    </submittedName>
</protein>
<proteinExistence type="predicted"/>
<comment type="caution">
    <text evidence="1">The sequence shown here is derived from an EMBL/GenBank/DDBJ whole genome shotgun (WGS) entry which is preliminary data.</text>
</comment>
<accession>A0ACB9PS48</accession>
<sequence>MDIYILLFFQFDGADSQESQSTFVLFVVPSLSFLFPVVRFLSQANKPIFTHHHSSTSRAPNTKPLFPSLHSLCTGFCTMADAPTSSAGGSHESGGERSPQSSIREQDRFLPIANISRIMKKALPANGKIAKDAKDTMQECVSEFISFITCEASDKCQKEKRKTINGDDLLWAMGTLGFEDYLEPLKVYLGRYREGDTKGSVRSGDGSAKRDAVGLAAQNVQVQLHNS</sequence>
<organism evidence="1 2">
    <name type="scientific">Bauhinia variegata</name>
    <name type="common">Purple orchid tree</name>
    <name type="synonym">Phanera variegata</name>
    <dbReference type="NCBI Taxonomy" id="167791"/>
    <lineage>
        <taxon>Eukaryota</taxon>
        <taxon>Viridiplantae</taxon>
        <taxon>Streptophyta</taxon>
        <taxon>Embryophyta</taxon>
        <taxon>Tracheophyta</taxon>
        <taxon>Spermatophyta</taxon>
        <taxon>Magnoliopsida</taxon>
        <taxon>eudicotyledons</taxon>
        <taxon>Gunneridae</taxon>
        <taxon>Pentapetalae</taxon>
        <taxon>rosids</taxon>
        <taxon>fabids</taxon>
        <taxon>Fabales</taxon>
        <taxon>Fabaceae</taxon>
        <taxon>Cercidoideae</taxon>
        <taxon>Cercideae</taxon>
        <taxon>Bauhiniinae</taxon>
        <taxon>Bauhinia</taxon>
    </lineage>
</organism>
<name>A0ACB9PS48_BAUVA</name>
<dbReference type="EMBL" id="CM039428">
    <property type="protein sequence ID" value="KAI4351195.1"/>
    <property type="molecule type" value="Genomic_DNA"/>
</dbReference>
<evidence type="ECO:0000313" key="1">
    <source>
        <dbReference type="EMBL" id="KAI4351195.1"/>
    </source>
</evidence>
<keyword evidence="2" id="KW-1185">Reference proteome</keyword>
<reference evidence="1 2" key="1">
    <citation type="journal article" date="2022" name="DNA Res.">
        <title>Chromosomal-level genome assembly of the orchid tree Bauhinia variegata (Leguminosae; Cercidoideae) supports the allotetraploid origin hypothesis of Bauhinia.</title>
        <authorList>
            <person name="Zhong Y."/>
            <person name="Chen Y."/>
            <person name="Zheng D."/>
            <person name="Pang J."/>
            <person name="Liu Y."/>
            <person name="Luo S."/>
            <person name="Meng S."/>
            <person name="Qian L."/>
            <person name="Wei D."/>
            <person name="Dai S."/>
            <person name="Zhou R."/>
        </authorList>
    </citation>
    <scope>NUCLEOTIDE SEQUENCE [LARGE SCALE GENOMIC DNA]</scope>
    <source>
        <strain evidence="1">BV-YZ2020</strain>
    </source>
</reference>
<gene>
    <name evidence="1" type="ORF">L6164_005574</name>
</gene>
<evidence type="ECO:0000313" key="2">
    <source>
        <dbReference type="Proteomes" id="UP000828941"/>
    </source>
</evidence>
<dbReference type="Proteomes" id="UP000828941">
    <property type="component" value="Chromosome 3"/>
</dbReference>